<evidence type="ECO:0000313" key="2">
    <source>
        <dbReference type="EMBL" id="KAK7532830.1"/>
    </source>
</evidence>
<feature type="region of interest" description="Disordered" evidence="1">
    <location>
        <begin position="1"/>
        <end position="33"/>
    </location>
</feature>
<sequence length="593" mass="64510">MPFVTRTTVDCRGEERRGDEGNGRPPQPQLSTWPGGSIRFFRAPIPNIDGWCMYISRLPACSSLSPGLTRSLTRILFVRSQNRTFLRLLYLSKAKEKEEEAKDMANSSRPRVVAFTYAAILFVCLQGSSSPGALAAPVRPTLPLPLPLLLPSSPPSTLPSTRPLPLSREQRWEQMWEQPEERLSATLPTASRLPVPHKDNHSPLDMTSTSGTGSRPTLPAPEVHLPEVHLSAPAVPTLPTASTPPKLANHTDDAFQLGNVHVQAQVKTPTNATEEEKKAALAQALREAIVVFERQGQNQTATTATTSTDDRMAKAADDDDDDDDDAAAKEVLRKRDLQKDDQPKPFLDKKTKELLGKLLKNVPRVHRHGGAVTNTINSNASTTTTTTATTALSDKERKRQEKERKRQEKADAKQRKAEEALLEWWRNFNQIKDKKKSLSKRAADAPDFARKVAMLQDALGKVSADANAANRNANANSTGIMADSTLSNLTSSLNNPNPTVTNLPDSTPLTTPTAADTAERTNATAAAATDAKTAILQLAAAANKVRNGKRKDEVMKAVKAVKAVAAATSGDLELAFWKKVIGILDDIFGDIYG</sequence>
<feature type="compositionally biased region" description="Low complexity" evidence="1">
    <location>
        <begin position="373"/>
        <end position="392"/>
    </location>
</feature>
<evidence type="ECO:0000313" key="3">
    <source>
        <dbReference type="Proteomes" id="UP001360953"/>
    </source>
</evidence>
<accession>A0ABR1LG10</accession>
<gene>
    <name evidence="2" type="ORF">J3D65DRAFT_56048</name>
</gene>
<name>A0ABR1LG10_9PEZI</name>
<feature type="region of interest" description="Disordered" evidence="1">
    <location>
        <begin position="360"/>
        <end position="414"/>
    </location>
</feature>
<dbReference type="EMBL" id="JBBPEH010000010">
    <property type="protein sequence ID" value="KAK7532830.1"/>
    <property type="molecule type" value="Genomic_DNA"/>
</dbReference>
<dbReference type="RefSeq" id="XP_066652223.1">
    <property type="nucleotide sequence ID" value="XM_066797470.1"/>
</dbReference>
<dbReference type="GeneID" id="92030376"/>
<reference evidence="2 3" key="1">
    <citation type="submission" date="2024-04" db="EMBL/GenBank/DDBJ databases">
        <title>Phyllosticta paracitricarpa is synonymous to the EU quarantine fungus P. citricarpa based on phylogenomic analyses.</title>
        <authorList>
            <consortium name="Lawrence Berkeley National Laboratory"/>
            <person name="Van ingen-buijs V.A."/>
            <person name="Van westerhoven A.C."/>
            <person name="Haridas S."/>
            <person name="Skiadas P."/>
            <person name="Martin F."/>
            <person name="Groenewald J.Z."/>
            <person name="Crous P.W."/>
            <person name="Seidl M.F."/>
        </authorList>
    </citation>
    <scope>NUCLEOTIDE SEQUENCE [LARGE SCALE GENOMIC DNA]</scope>
    <source>
        <strain evidence="2 3">CPC 17464</strain>
    </source>
</reference>
<feature type="region of interest" description="Disordered" evidence="1">
    <location>
        <begin position="175"/>
        <end position="219"/>
    </location>
</feature>
<feature type="compositionally biased region" description="Polar residues" evidence="1">
    <location>
        <begin position="205"/>
        <end position="215"/>
    </location>
</feature>
<protein>
    <submittedName>
        <fullName evidence="2">Uncharacterized protein</fullName>
    </submittedName>
</protein>
<feature type="compositionally biased region" description="Basic and acidic residues" evidence="1">
    <location>
        <begin position="9"/>
        <end position="22"/>
    </location>
</feature>
<proteinExistence type="predicted"/>
<feature type="region of interest" description="Disordered" evidence="1">
    <location>
        <begin position="492"/>
        <end position="512"/>
    </location>
</feature>
<evidence type="ECO:0000256" key="1">
    <source>
        <dbReference type="SAM" id="MobiDB-lite"/>
    </source>
</evidence>
<feature type="region of interest" description="Disordered" evidence="1">
    <location>
        <begin position="296"/>
        <end position="325"/>
    </location>
</feature>
<comment type="caution">
    <text evidence="2">The sequence shown here is derived from an EMBL/GenBank/DDBJ whole genome shotgun (WGS) entry which is preliminary data.</text>
</comment>
<dbReference type="Proteomes" id="UP001360953">
    <property type="component" value="Unassembled WGS sequence"/>
</dbReference>
<feature type="compositionally biased region" description="Basic and acidic residues" evidence="1">
    <location>
        <begin position="393"/>
        <end position="414"/>
    </location>
</feature>
<keyword evidence="3" id="KW-1185">Reference proteome</keyword>
<organism evidence="2 3">
    <name type="scientific">Phyllosticta citribraziliensis</name>
    <dbReference type="NCBI Taxonomy" id="989973"/>
    <lineage>
        <taxon>Eukaryota</taxon>
        <taxon>Fungi</taxon>
        <taxon>Dikarya</taxon>
        <taxon>Ascomycota</taxon>
        <taxon>Pezizomycotina</taxon>
        <taxon>Dothideomycetes</taxon>
        <taxon>Dothideomycetes incertae sedis</taxon>
        <taxon>Botryosphaeriales</taxon>
        <taxon>Phyllostictaceae</taxon>
        <taxon>Phyllosticta</taxon>
    </lineage>
</organism>